<name>Q2CCZ7_OCEGH</name>
<dbReference type="Proteomes" id="UP000003635">
    <property type="component" value="Unassembled WGS sequence"/>
</dbReference>
<proteinExistence type="predicted"/>
<dbReference type="eggNOG" id="COG2513">
    <property type="taxonomic scope" value="Bacteria"/>
</dbReference>
<dbReference type="EMBL" id="AAOT01000026">
    <property type="protein sequence ID" value="EAR50579.1"/>
    <property type="molecule type" value="Genomic_DNA"/>
</dbReference>
<dbReference type="PANTHER" id="PTHR42905">
    <property type="entry name" value="PHOSPHOENOLPYRUVATE CARBOXYLASE"/>
    <property type="match status" value="1"/>
</dbReference>
<dbReference type="STRING" id="314256.OG2516_04546"/>
<dbReference type="HOGENOM" id="CLU_027389_2_1_5"/>
<dbReference type="SUPFAM" id="SSF51621">
    <property type="entry name" value="Phosphoenolpyruvate/pyruvate domain"/>
    <property type="match status" value="1"/>
</dbReference>
<evidence type="ECO:0000313" key="2">
    <source>
        <dbReference type="Proteomes" id="UP000003635"/>
    </source>
</evidence>
<dbReference type="RefSeq" id="WP_007254437.1">
    <property type="nucleotide sequence ID" value="NZ_CH724107.1"/>
</dbReference>
<reference evidence="1 2" key="1">
    <citation type="journal article" date="2010" name="J. Bacteriol.">
        <title>Genome sequences of Oceanicola granulosus HTCC2516(T) and Oceanicola batsensis HTCC2597(TDelta).</title>
        <authorList>
            <person name="Thrash J.C."/>
            <person name="Cho J.C."/>
            <person name="Vergin K.L."/>
            <person name="Giovannoni S.J."/>
        </authorList>
    </citation>
    <scope>NUCLEOTIDE SEQUENCE [LARGE SCALE GENOMIC DNA]</scope>
    <source>
        <strain evidence="2">ATCC BAA-861 / DSM 15982 / KCTC 12143 / HTCC2516</strain>
    </source>
</reference>
<sequence length="280" mass="28823">MPTDPGAAFRALHKPGAPFILANAWDIGSARMLEALGARAIATSSAAHAFTLGRPDGGTVTRDEALEHARALVAAVNVPVQGDFENGYGAAPEDVAETVRLAAEAGLAGICIEDTDLPGREPYAFEEAVARVSAAVEAARGLAADFVLTARADGVLTGGYGIHEAIRRLQAFEAAGADVLYAPMPGTMDDLRRICASVSAPVNGLVAGHFSTQSMDDFAGTGVARLSLGSSLARVAQQAMLEAAQDMFGRGSFVTLGRAAPGARIDALITRDPNGPLQLK</sequence>
<dbReference type="Pfam" id="PF13714">
    <property type="entry name" value="PEP_mutase"/>
    <property type="match status" value="1"/>
</dbReference>
<dbReference type="OrthoDB" id="9785398at2"/>
<dbReference type="GO" id="GO:0003824">
    <property type="term" value="F:catalytic activity"/>
    <property type="evidence" value="ECO:0007669"/>
    <property type="project" value="InterPro"/>
</dbReference>
<dbReference type="InterPro" id="IPR039556">
    <property type="entry name" value="ICL/PEPM"/>
</dbReference>
<evidence type="ECO:0000313" key="1">
    <source>
        <dbReference type="EMBL" id="EAR50579.1"/>
    </source>
</evidence>
<dbReference type="AlphaFoldDB" id="Q2CCZ7"/>
<accession>Q2CCZ7</accession>
<keyword evidence="2" id="KW-1185">Reference proteome</keyword>
<dbReference type="InterPro" id="IPR040442">
    <property type="entry name" value="Pyrv_kinase-like_dom_sf"/>
</dbReference>
<dbReference type="Gene3D" id="3.20.20.60">
    <property type="entry name" value="Phosphoenolpyruvate-binding domains"/>
    <property type="match status" value="1"/>
</dbReference>
<dbReference type="PANTHER" id="PTHR42905:SF16">
    <property type="entry name" value="CARBOXYPHOSPHONOENOLPYRUVATE PHOSPHONOMUTASE-LIKE PROTEIN (AFU_ORTHOLOGUE AFUA_5G07230)"/>
    <property type="match status" value="1"/>
</dbReference>
<comment type="caution">
    <text evidence="1">The sequence shown here is derived from an EMBL/GenBank/DDBJ whole genome shotgun (WGS) entry which is preliminary data.</text>
</comment>
<gene>
    <name evidence="1" type="ORF">OG2516_04546</name>
</gene>
<evidence type="ECO:0008006" key="3">
    <source>
        <dbReference type="Google" id="ProtNLM"/>
    </source>
</evidence>
<organism evidence="1 2">
    <name type="scientific">Oceanicola granulosus (strain ATCC BAA-861 / DSM 15982 / KCTC 12143 / HTCC2516)</name>
    <dbReference type="NCBI Taxonomy" id="314256"/>
    <lineage>
        <taxon>Bacteria</taxon>
        <taxon>Pseudomonadati</taxon>
        <taxon>Pseudomonadota</taxon>
        <taxon>Alphaproteobacteria</taxon>
        <taxon>Rhodobacterales</taxon>
        <taxon>Roseobacteraceae</taxon>
        <taxon>Oceanicola</taxon>
    </lineage>
</organism>
<dbReference type="InterPro" id="IPR015813">
    <property type="entry name" value="Pyrv/PenolPyrv_kinase-like_dom"/>
</dbReference>
<protein>
    <recommendedName>
        <fullName evidence="3">PEP phosphonomutase</fullName>
    </recommendedName>
</protein>
<dbReference type="CDD" id="cd00377">
    <property type="entry name" value="ICL_PEPM"/>
    <property type="match status" value="1"/>
</dbReference>
<dbReference type="Gene3D" id="6.10.250.2750">
    <property type="match status" value="1"/>
</dbReference>